<evidence type="ECO:0000256" key="1">
    <source>
        <dbReference type="ARBA" id="ARBA00009520"/>
    </source>
</evidence>
<comment type="similarity">
    <text evidence="1">Belongs to the Necrosis inducing protein (NPP1) family.</text>
</comment>
<gene>
    <name evidence="4" type="ORF">B2J93_7089</name>
</gene>
<evidence type="ECO:0000256" key="2">
    <source>
        <dbReference type="ARBA" id="ARBA00023026"/>
    </source>
</evidence>
<organism evidence="4 5">
    <name type="scientific">Diplocarpon coronariae</name>
    <dbReference type="NCBI Taxonomy" id="2795749"/>
    <lineage>
        <taxon>Eukaryota</taxon>
        <taxon>Fungi</taxon>
        <taxon>Dikarya</taxon>
        <taxon>Ascomycota</taxon>
        <taxon>Pezizomycotina</taxon>
        <taxon>Leotiomycetes</taxon>
        <taxon>Helotiales</taxon>
        <taxon>Drepanopezizaceae</taxon>
        <taxon>Diplocarpon</taxon>
    </lineage>
</organism>
<dbReference type="STRING" id="503106.A0A218Z6J2"/>
<feature type="chain" id="PRO_5013324551" description="NPP1 domain protein" evidence="3">
    <location>
        <begin position="20"/>
        <end position="238"/>
    </location>
</feature>
<dbReference type="InParanoid" id="A0A218Z6J2"/>
<dbReference type="OrthoDB" id="89086at2759"/>
<dbReference type="AlphaFoldDB" id="A0A218Z6J2"/>
<protein>
    <recommendedName>
        <fullName evidence="6">NPP1 domain protein</fullName>
    </recommendedName>
</protein>
<dbReference type="PANTHER" id="PTHR33657">
    <property type="entry name" value="DOMAIN PROTEIN, PUTATIVE (AFU_ORTHOLOGUE AFUA_5G00600)-RELATED"/>
    <property type="match status" value="1"/>
</dbReference>
<evidence type="ECO:0000313" key="5">
    <source>
        <dbReference type="Proteomes" id="UP000242519"/>
    </source>
</evidence>
<keyword evidence="2" id="KW-0843">Virulence</keyword>
<dbReference type="InterPro" id="IPR008701">
    <property type="entry name" value="NPP1"/>
</dbReference>
<evidence type="ECO:0000313" key="4">
    <source>
        <dbReference type="EMBL" id="OWP03220.1"/>
    </source>
</evidence>
<reference evidence="4 5" key="1">
    <citation type="submission" date="2017-04" db="EMBL/GenBank/DDBJ databases">
        <title>Draft genome sequence of Marssonina coronaria NL1: causal agent of apple blotch.</title>
        <authorList>
            <person name="Cheng Q."/>
        </authorList>
    </citation>
    <scope>NUCLEOTIDE SEQUENCE [LARGE SCALE GENOMIC DNA]</scope>
    <source>
        <strain evidence="4 5">NL1</strain>
    </source>
</reference>
<name>A0A218Z6J2_9HELO</name>
<dbReference type="SMR" id="A0A218Z6J2"/>
<dbReference type="Pfam" id="PF05630">
    <property type="entry name" value="NPP1"/>
    <property type="match status" value="1"/>
</dbReference>
<feature type="signal peptide" evidence="3">
    <location>
        <begin position="1"/>
        <end position="19"/>
    </location>
</feature>
<evidence type="ECO:0008006" key="6">
    <source>
        <dbReference type="Google" id="ProtNLM"/>
    </source>
</evidence>
<dbReference type="PIRSF" id="PIRSF029958">
    <property type="entry name" value="Necrosis-inducing_protein"/>
    <property type="match status" value="1"/>
</dbReference>
<comment type="caution">
    <text evidence="4">The sequence shown here is derived from an EMBL/GenBank/DDBJ whole genome shotgun (WGS) entry which is preliminary data.</text>
</comment>
<dbReference type="EMBL" id="MZNU01000179">
    <property type="protein sequence ID" value="OWP03220.1"/>
    <property type="molecule type" value="Genomic_DNA"/>
</dbReference>
<sequence>MSILSRVVQALVVVAAVHGSPLERRGTVPSNQIVGLPEAVPNNVTGELYKAYQPFLQVQGGCVPFPAVDANGNTNEGLKETGSPSSGCSGSTGQVYARGFQAANGRYAIMYSWYMPKDSPSTGLGHRHDWEGAIIWLASSTAKAAGNILAVCPSAHGDWKCDTKFSLSGTGAQLAYSSTWPVNHALSLTSTKGGQQPLVAWESMSDVVKAALQTTNFGSANVPFKDSTLAANMEKAKF</sequence>
<evidence type="ECO:0000256" key="3">
    <source>
        <dbReference type="SAM" id="SignalP"/>
    </source>
</evidence>
<dbReference type="Proteomes" id="UP000242519">
    <property type="component" value="Unassembled WGS sequence"/>
</dbReference>
<proteinExistence type="inferred from homology"/>
<keyword evidence="5" id="KW-1185">Reference proteome</keyword>
<keyword evidence="3" id="KW-0732">Signal</keyword>
<accession>A0A218Z6J2</accession>
<dbReference type="PANTHER" id="PTHR33657:SF8">
    <property type="entry name" value="DOMAIN PROTEIN, PUTATIVE (AFU_ORTHOLOGUE AFUA_5G00600)-RELATED"/>
    <property type="match status" value="1"/>
</dbReference>